<dbReference type="PROSITE" id="PS51751">
    <property type="entry name" value="EXPERA"/>
    <property type="match status" value="1"/>
</dbReference>
<keyword evidence="17" id="KW-1185">Reference proteome</keyword>
<dbReference type="InterPro" id="IPR033118">
    <property type="entry name" value="EXPERA"/>
</dbReference>
<keyword evidence="8" id="KW-0443">Lipid metabolism</keyword>
<comment type="similarity">
    <text evidence="2">Belongs to the EBP family.</text>
</comment>
<protein>
    <recommendedName>
        <fullName evidence="15">EXPERA domain-containing protein</fullName>
    </recommendedName>
</protein>
<evidence type="ECO:0000256" key="4">
    <source>
        <dbReference type="ARBA" id="ARBA00022692"/>
    </source>
</evidence>
<evidence type="ECO:0000256" key="12">
    <source>
        <dbReference type="ARBA" id="ARBA00023235"/>
    </source>
</evidence>
<evidence type="ECO:0000256" key="10">
    <source>
        <dbReference type="ARBA" id="ARBA00023166"/>
    </source>
</evidence>
<dbReference type="Proteomes" id="UP001642406">
    <property type="component" value="Unassembled WGS sequence"/>
</dbReference>
<evidence type="ECO:0000256" key="7">
    <source>
        <dbReference type="ARBA" id="ARBA00023011"/>
    </source>
</evidence>
<keyword evidence="5" id="KW-0752">Steroid biosynthesis</keyword>
<dbReference type="PANTHER" id="PTHR14207:SF0">
    <property type="entry name" value="3-BETA-HYDROXYSTEROID-DELTA(8),DELTA(7)-ISOMERASE"/>
    <property type="match status" value="1"/>
</dbReference>
<comment type="caution">
    <text evidence="16">The sequence shown here is derived from an EMBL/GenBank/DDBJ whole genome shotgun (WGS) entry which is preliminary data.</text>
</comment>
<keyword evidence="3" id="KW-0444">Lipid biosynthesis</keyword>
<keyword evidence="11" id="KW-0753">Steroid metabolism</keyword>
<name>A0ABP0C605_9PEZI</name>
<evidence type="ECO:0000256" key="3">
    <source>
        <dbReference type="ARBA" id="ARBA00022516"/>
    </source>
</evidence>
<evidence type="ECO:0000313" key="17">
    <source>
        <dbReference type="Proteomes" id="UP001642406"/>
    </source>
</evidence>
<reference evidence="16 17" key="1">
    <citation type="submission" date="2024-01" db="EMBL/GenBank/DDBJ databases">
        <authorList>
            <person name="Allen C."/>
            <person name="Tagirdzhanova G."/>
        </authorList>
    </citation>
    <scope>NUCLEOTIDE SEQUENCE [LARGE SCALE GENOMIC DNA]</scope>
</reference>
<evidence type="ECO:0000256" key="5">
    <source>
        <dbReference type="ARBA" id="ARBA00022955"/>
    </source>
</evidence>
<keyword evidence="10" id="KW-1207">Sterol metabolism</keyword>
<dbReference type="Pfam" id="PF05241">
    <property type="entry name" value="EBP"/>
    <property type="match status" value="1"/>
</dbReference>
<feature type="transmembrane region" description="Helical" evidence="14">
    <location>
        <begin position="59"/>
        <end position="87"/>
    </location>
</feature>
<evidence type="ECO:0000256" key="14">
    <source>
        <dbReference type="SAM" id="Phobius"/>
    </source>
</evidence>
<keyword evidence="7" id="KW-0756">Sterol biosynthesis</keyword>
<sequence>MLLKPRFRSASSLDKALFVWFTMCYFVLNHASLDGDQSLRGQLWKEYALSDSRYLTSDPFMLCVEGLTVLVHGTLSFAAAIAIVNGVGLPVGGSGLRHVLQMLISTVHLFGVLLYYGTLLFQEALHGTSHCRPEFLYRWVYFGAFNAPWVVVPLCEYSPYETV</sequence>
<evidence type="ECO:0000256" key="8">
    <source>
        <dbReference type="ARBA" id="ARBA00023098"/>
    </source>
</evidence>
<evidence type="ECO:0000256" key="11">
    <source>
        <dbReference type="ARBA" id="ARBA00023221"/>
    </source>
</evidence>
<evidence type="ECO:0000259" key="15">
    <source>
        <dbReference type="PROSITE" id="PS51751"/>
    </source>
</evidence>
<evidence type="ECO:0000256" key="9">
    <source>
        <dbReference type="ARBA" id="ARBA00023136"/>
    </source>
</evidence>
<organism evidence="16 17">
    <name type="scientific">Sporothrix bragantina</name>
    <dbReference type="NCBI Taxonomy" id="671064"/>
    <lineage>
        <taxon>Eukaryota</taxon>
        <taxon>Fungi</taxon>
        <taxon>Dikarya</taxon>
        <taxon>Ascomycota</taxon>
        <taxon>Pezizomycotina</taxon>
        <taxon>Sordariomycetes</taxon>
        <taxon>Sordariomycetidae</taxon>
        <taxon>Ophiostomatales</taxon>
        <taxon>Ophiostomataceae</taxon>
        <taxon>Sporothrix</taxon>
    </lineage>
</organism>
<proteinExistence type="inferred from homology"/>
<dbReference type="EMBL" id="CAWUHC010000065">
    <property type="protein sequence ID" value="CAK7227333.1"/>
    <property type="molecule type" value="Genomic_DNA"/>
</dbReference>
<evidence type="ECO:0000256" key="1">
    <source>
        <dbReference type="ARBA" id="ARBA00004141"/>
    </source>
</evidence>
<feature type="transmembrane region" description="Helical" evidence="14">
    <location>
        <begin position="99"/>
        <end position="116"/>
    </location>
</feature>
<evidence type="ECO:0000313" key="16">
    <source>
        <dbReference type="EMBL" id="CAK7227333.1"/>
    </source>
</evidence>
<comment type="subcellular location">
    <subcellularLocation>
        <location evidence="1">Membrane</location>
        <topology evidence="1">Multi-pass membrane protein</topology>
    </subcellularLocation>
</comment>
<evidence type="ECO:0000256" key="13">
    <source>
        <dbReference type="PROSITE-ProRule" id="PRU01087"/>
    </source>
</evidence>
<keyword evidence="9 13" id="KW-0472">Membrane</keyword>
<dbReference type="InterPro" id="IPR007905">
    <property type="entry name" value="EBP"/>
</dbReference>
<evidence type="ECO:0000256" key="6">
    <source>
        <dbReference type="ARBA" id="ARBA00022989"/>
    </source>
</evidence>
<keyword evidence="4 13" id="KW-0812">Transmembrane</keyword>
<dbReference type="PANTHER" id="PTHR14207">
    <property type="entry name" value="STEROL ISOMERASE"/>
    <property type="match status" value="1"/>
</dbReference>
<keyword evidence="12" id="KW-0413">Isomerase</keyword>
<accession>A0ABP0C605</accession>
<feature type="domain" description="EXPERA" evidence="15">
    <location>
        <begin position="13"/>
        <end position="157"/>
    </location>
</feature>
<gene>
    <name evidence="16" type="ORF">SBRCBS47491_006533</name>
</gene>
<evidence type="ECO:0000256" key="2">
    <source>
        <dbReference type="ARBA" id="ARBA00008337"/>
    </source>
</evidence>
<keyword evidence="6 13" id="KW-1133">Transmembrane helix</keyword>